<gene>
    <name evidence="4" type="ORF">DYE49_04895</name>
    <name evidence="3" type="ORF">HNP77_000833</name>
</gene>
<dbReference type="Proteomes" id="UP000578697">
    <property type="component" value="Unassembled WGS sequence"/>
</dbReference>
<reference evidence="4 6" key="1">
    <citation type="submission" date="2018-08" db="EMBL/GenBank/DDBJ databases">
        <title>The first complete genome of Treponema rectale (CHPAT), a commensal spirochete of the bovine rectum.</title>
        <authorList>
            <person name="Staton G.J."/>
            <person name="Clegg S.R."/>
            <person name="Carter S.D."/>
            <person name="Radford A.D."/>
            <person name="Darby A."/>
            <person name="Hall N."/>
            <person name="Birtles R.J."/>
            <person name="Evans N.J."/>
        </authorList>
    </citation>
    <scope>NUCLEOTIDE SEQUENCE [LARGE SCALE GENOMIC DNA]</scope>
    <source>
        <strain evidence="4 6">CHPA</strain>
    </source>
</reference>
<dbReference type="GO" id="GO:0005886">
    <property type="term" value="C:plasma membrane"/>
    <property type="evidence" value="ECO:0007669"/>
    <property type="project" value="InterPro"/>
</dbReference>
<dbReference type="PANTHER" id="PTHR34295">
    <property type="entry name" value="BIOTIN TRANSPORTER BIOY"/>
    <property type="match status" value="1"/>
</dbReference>
<dbReference type="EMBL" id="CP031517">
    <property type="protein sequence ID" value="QOS39825.1"/>
    <property type="molecule type" value="Genomic_DNA"/>
</dbReference>
<dbReference type="Proteomes" id="UP000593591">
    <property type="component" value="Chromosome"/>
</dbReference>
<feature type="transmembrane region" description="Helical" evidence="2">
    <location>
        <begin position="158"/>
        <end position="178"/>
    </location>
</feature>
<dbReference type="GO" id="GO:0015225">
    <property type="term" value="F:biotin transmembrane transporter activity"/>
    <property type="evidence" value="ECO:0007669"/>
    <property type="project" value="InterPro"/>
</dbReference>
<protein>
    <submittedName>
        <fullName evidence="3">Biotin transport system substrate-specific component</fullName>
    </submittedName>
</protein>
<keyword evidence="2" id="KW-0472">Membrane</keyword>
<name>A0A840S7C9_9SPIR</name>
<evidence type="ECO:0000313" key="4">
    <source>
        <dbReference type="EMBL" id="QOS39825.1"/>
    </source>
</evidence>
<feature type="transmembrane region" description="Helical" evidence="2">
    <location>
        <begin position="61"/>
        <end position="84"/>
    </location>
</feature>
<dbReference type="AlphaFoldDB" id="A0A840S7C9"/>
<evidence type="ECO:0000256" key="1">
    <source>
        <dbReference type="ARBA" id="ARBA00010692"/>
    </source>
</evidence>
<feature type="transmembrane region" description="Helical" evidence="2">
    <location>
        <begin position="90"/>
        <end position="108"/>
    </location>
</feature>
<reference evidence="3 5" key="2">
    <citation type="submission" date="2020-08" db="EMBL/GenBank/DDBJ databases">
        <title>Genomic Encyclopedia of Type Strains, Phase IV (KMG-IV): sequencing the most valuable type-strain genomes for metagenomic binning, comparative biology and taxonomic classification.</title>
        <authorList>
            <person name="Goeker M."/>
        </authorList>
    </citation>
    <scope>NUCLEOTIDE SEQUENCE [LARGE SCALE GENOMIC DNA]</scope>
    <source>
        <strain evidence="3 5">DSM 103679</strain>
    </source>
</reference>
<dbReference type="RefSeq" id="WP_184651907.1">
    <property type="nucleotide sequence ID" value="NZ_JACHFR010000001.1"/>
</dbReference>
<keyword evidence="2" id="KW-0812">Transmembrane</keyword>
<dbReference type="PANTHER" id="PTHR34295:SF1">
    <property type="entry name" value="BIOTIN TRANSPORTER BIOY"/>
    <property type="match status" value="1"/>
</dbReference>
<organism evidence="3 5">
    <name type="scientific">Treponema rectale</name>
    <dbReference type="NCBI Taxonomy" id="744512"/>
    <lineage>
        <taxon>Bacteria</taxon>
        <taxon>Pseudomonadati</taxon>
        <taxon>Spirochaetota</taxon>
        <taxon>Spirochaetia</taxon>
        <taxon>Spirochaetales</taxon>
        <taxon>Treponemataceae</taxon>
        <taxon>Treponema</taxon>
    </lineage>
</organism>
<keyword evidence="2" id="KW-1133">Transmembrane helix</keyword>
<feature type="transmembrane region" description="Helical" evidence="2">
    <location>
        <begin position="12"/>
        <end position="31"/>
    </location>
</feature>
<evidence type="ECO:0000313" key="6">
    <source>
        <dbReference type="Proteomes" id="UP000593591"/>
    </source>
</evidence>
<dbReference type="EMBL" id="JACHFR010000001">
    <property type="protein sequence ID" value="MBB5218489.1"/>
    <property type="molecule type" value="Genomic_DNA"/>
</dbReference>
<comment type="similarity">
    <text evidence="1">Belongs to the BioY family.</text>
</comment>
<proteinExistence type="inferred from homology"/>
<evidence type="ECO:0000256" key="2">
    <source>
        <dbReference type="SAM" id="Phobius"/>
    </source>
</evidence>
<dbReference type="InterPro" id="IPR003784">
    <property type="entry name" value="BioY"/>
</dbReference>
<dbReference type="Pfam" id="PF02632">
    <property type="entry name" value="BioY"/>
    <property type="match status" value="1"/>
</dbReference>
<dbReference type="Gene3D" id="1.10.1760.20">
    <property type="match status" value="1"/>
</dbReference>
<keyword evidence="5" id="KW-1185">Reference proteome</keyword>
<evidence type="ECO:0000313" key="5">
    <source>
        <dbReference type="Proteomes" id="UP000578697"/>
    </source>
</evidence>
<feature type="transmembrane region" description="Helical" evidence="2">
    <location>
        <begin position="120"/>
        <end position="143"/>
    </location>
</feature>
<evidence type="ECO:0000313" key="3">
    <source>
        <dbReference type="EMBL" id="MBB5218489.1"/>
    </source>
</evidence>
<accession>A0A840S7C9</accession>
<sequence>MKETTLRNALRSSCTIACSFLTGITVLFSFISNETSLQVQNLTAVLSGCILGGINGSSAAGLFIMAGILGIPVFPGFESGFAAFTSENGGWLWGFFTGALVSGLIIKHPAPYEKAVSGTFIKAAAASATGLAASYIPGLLWYLHSSGDSACDILKSHILYLNIQIAKTAACTVLTVFLRPPAARLMYPGLESALKEQNELMEKLKTYNQKKHRRSEK</sequence>
<dbReference type="KEGG" id="trc:DYE49_04895"/>